<dbReference type="Pfam" id="PF01668">
    <property type="entry name" value="SmpB"/>
    <property type="match status" value="1"/>
</dbReference>
<dbReference type="Gene3D" id="2.40.280.10">
    <property type="match status" value="1"/>
</dbReference>
<dbReference type="PANTHER" id="PTHR30308">
    <property type="entry name" value="TMRNA-BINDING COMPONENT OF TRANS-TRANSLATION TAGGING COMPLEX"/>
    <property type="match status" value="1"/>
</dbReference>
<keyword evidence="6" id="KW-1185">Reference proteome</keyword>
<protein>
    <recommendedName>
        <fullName evidence="3">SsrA-binding protein</fullName>
    </recommendedName>
    <alternativeName>
        <fullName evidence="3">Small protein B</fullName>
    </alternativeName>
</protein>
<comment type="similarity">
    <text evidence="3">Belongs to the SmpB family.</text>
</comment>
<evidence type="ECO:0000313" key="5">
    <source>
        <dbReference type="EMBL" id="WPY01279.1"/>
    </source>
</evidence>
<reference evidence="5 6" key="1">
    <citation type="submission" date="2022-10" db="EMBL/GenBank/DDBJ databases">
        <title>Host association and intracellularity evolved multiple times independently in the Rickettsiales.</title>
        <authorList>
            <person name="Castelli M."/>
            <person name="Nardi T."/>
            <person name="Gammuto L."/>
            <person name="Bellinzona G."/>
            <person name="Sabaneyeva E."/>
            <person name="Potekhin A."/>
            <person name="Serra V."/>
            <person name="Petroni G."/>
            <person name="Sassera D."/>
        </authorList>
    </citation>
    <scope>NUCLEOTIDE SEQUENCE [LARGE SCALE GENOMIC DNA]</scope>
    <source>
        <strain evidence="5 6">Kr 154-4</strain>
    </source>
</reference>
<dbReference type="PROSITE" id="PS01317">
    <property type="entry name" value="SSRP"/>
    <property type="match status" value="1"/>
</dbReference>
<comment type="function">
    <text evidence="3">Required for rescue of stalled ribosomes mediated by trans-translation. Binds to transfer-messenger RNA (tmRNA), required for stable association of tmRNA with ribosomes. tmRNA and SmpB together mimic tRNA shape, replacing the anticodon stem-loop with SmpB. tmRNA is encoded by the ssrA gene; the 2 termini fold to resemble tRNA(Ala) and it encodes a 'tag peptide', a short internal open reading frame. During trans-translation Ala-aminoacylated tmRNA acts like a tRNA, entering the A-site of stalled ribosomes, displacing the stalled mRNA. The ribosome then switches to translate the ORF on the tmRNA; the nascent peptide is terminated with the 'tag peptide' encoded by the tmRNA and targeted for degradation. The ribosome is freed to recommence translation, which seems to be the essential function of trans-translation.</text>
</comment>
<evidence type="ECO:0000256" key="1">
    <source>
        <dbReference type="ARBA" id="ARBA00022490"/>
    </source>
</evidence>
<feature type="region of interest" description="Disordered" evidence="4">
    <location>
        <begin position="134"/>
        <end position="153"/>
    </location>
</feature>
<dbReference type="InterPro" id="IPR000037">
    <property type="entry name" value="SsrA-bd_prot"/>
</dbReference>
<comment type="subcellular location">
    <subcellularLocation>
        <location evidence="3">Cytoplasm</location>
    </subcellularLocation>
    <text evidence="3">The tmRNA-SmpB complex associates with stalled 70S ribosomes.</text>
</comment>
<name>A0ABZ0UTC4_9RICK</name>
<proteinExistence type="inferred from homology"/>
<gene>
    <name evidence="3" type="primary">smpB</name>
    <name evidence="5" type="ORF">Trichorick_01188</name>
</gene>
<dbReference type="NCBIfam" id="TIGR00086">
    <property type="entry name" value="smpB"/>
    <property type="match status" value="1"/>
</dbReference>
<accession>A0ABZ0UTC4</accession>
<dbReference type="Proteomes" id="UP001326613">
    <property type="component" value="Chromosome"/>
</dbReference>
<dbReference type="RefSeq" id="WP_323738062.1">
    <property type="nucleotide sequence ID" value="NZ_CP112932.1"/>
</dbReference>
<keyword evidence="2 3" id="KW-0694">RNA-binding</keyword>
<dbReference type="HAMAP" id="MF_00023">
    <property type="entry name" value="SmpB"/>
    <property type="match status" value="1"/>
</dbReference>
<dbReference type="PANTHER" id="PTHR30308:SF2">
    <property type="entry name" value="SSRA-BINDING PROTEIN"/>
    <property type="match status" value="1"/>
</dbReference>
<organism evidence="5 6">
    <name type="scientific">Candidatus Trichorickettsia mobilis</name>
    <dbReference type="NCBI Taxonomy" id="1346319"/>
    <lineage>
        <taxon>Bacteria</taxon>
        <taxon>Pseudomonadati</taxon>
        <taxon>Pseudomonadota</taxon>
        <taxon>Alphaproteobacteria</taxon>
        <taxon>Rickettsiales</taxon>
        <taxon>Rickettsiaceae</taxon>
        <taxon>Rickettsieae</taxon>
        <taxon>Candidatus Trichorickettsia</taxon>
    </lineage>
</organism>
<dbReference type="CDD" id="cd09294">
    <property type="entry name" value="SmpB"/>
    <property type="match status" value="1"/>
</dbReference>
<dbReference type="InterPro" id="IPR023620">
    <property type="entry name" value="SmpB"/>
</dbReference>
<sequence>MTEYKKIIAQNKQALFNYFIEERFEAGIILKGSEVQSLRQGKGNITDSHATNAGNEIFLYNCHIAEYDKAHQFNHDSRRPRKLLLHTKEIKKIIGKVRVKGYTLIALSLYFNSKNIAKIELGLAKGKKLHDKRESIKAKDWQREQGKLMRRKL</sequence>
<dbReference type="NCBIfam" id="NF003843">
    <property type="entry name" value="PRK05422.1"/>
    <property type="match status" value="1"/>
</dbReference>
<keyword evidence="1 3" id="KW-0963">Cytoplasm</keyword>
<dbReference type="EMBL" id="CP112932">
    <property type="protein sequence ID" value="WPY01279.1"/>
    <property type="molecule type" value="Genomic_DNA"/>
</dbReference>
<evidence type="ECO:0000313" key="6">
    <source>
        <dbReference type="Proteomes" id="UP001326613"/>
    </source>
</evidence>
<evidence type="ECO:0000256" key="3">
    <source>
        <dbReference type="HAMAP-Rule" id="MF_00023"/>
    </source>
</evidence>
<dbReference type="SUPFAM" id="SSF74982">
    <property type="entry name" value="Small protein B (SmpB)"/>
    <property type="match status" value="1"/>
</dbReference>
<dbReference type="InterPro" id="IPR020081">
    <property type="entry name" value="SsrA-bd_prot_CS"/>
</dbReference>
<evidence type="ECO:0000256" key="2">
    <source>
        <dbReference type="ARBA" id="ARBA00022884"/>
    </source>
</evidence>
<feature type="compositionally biased region" description="Basic and acidic residues" evidence="4">
    <location>
        <begin position="134"/>
        <end position="147"/>
    </location>
</feature>
<evidence type="ECO:0000256" key="4">
    <source>
        <dbReference type="SAM" id="MobiDB-lite"/>
    </source>
</evidence>